<dbReference type="InterPro" id="IPR034122">
    <property type="entry name" value="Retropepsin-like_bacterial"/>
</dbReference>
<gene>
    <name evidence="1" type="ORF">GK091_04920</name>
</gene>
<dbReference type="Gene3D" id="2.40.70.10">
    <property type="entry name" value="Acid Proteases"/>
    <property type="match status" value="1"/>
</dbReference>
<protein>
    <submittedName>
        <fullName evidence="1">Clan AA aspartic protease</fullName>
    </submittedName>
</protein>
<dbReference type="Pfam" id="PF13975">
    <property type="entry name" value="gag-asp_proteas"/>
    <property type="match status" value="1"/>
</dbReference>
<dbReference type="GO" id="GO:0006508">
    <property type="term" value="P:proteolysis"/>
    <property type="evidence" value="ECO:0007669"/>
    <property type="project" value="UniProtKB-KW"/>
</dbReference>
<dbReference type="PROSITE" id="PS00141">
    <property type="entry name" value="ASP_PROTEASE"/>
    <property type="match status" value="1"/>
</dbReference>
<keyword evidence="1" id="KW-0378">Hydrolase</keyword>
<dbReference type="GO" id="GO:0004190">
    <property type="term" value="F:aspartic-type endopeptidase activity"/>
    <property type="evidence" value="ECO:0007669"/>
    <property type="project" value="InterPro"/>
</dbReference>
<dbReference type="AlphaFoldDB" id="A0A6M0IDB4"/>
<keyword evidence="2" id="KW-1185">Reference proteome</keyword>
<evidence type="ECO:0000313" key="1">
    <source>
        <dbReference type="EMBL" id="NEU66214.1"/>
    </source>
</evidence>
<dbReference type="CDD" id="cd05483">
    <property type="entry name" value="retropepsin_like_bacteria"/>
    <property type="match status" value="1"/>
</dbReference>
<organism evidence="1 2">
    <name type="scientific">Spirosoma agri</name>
    <dbReference type="NCBI Taxonomy" id="1987381"/>
    <lineage>
        <taxon>Bacteria</taxon>
        <taxon>Pseudomonadati</taxon>
        <taxon>Bacteroidota</taxon>
        <taxon>Cytophagia</taxon>
        <taxon>Cytophagales</taxon>
        <taxon>Cytophagaceae</taxon>
        <taxon>Spirosoma</taxon>
    </lineage>
</organism>
<dbReference type="EMBL" id="JAAGNZ010000001">
    <property type="protein sequence ID" value="NEU66214.1"/>
    <property type="molecule type" value="Genomic_DNA"/>
</dbReference>
<proteinExistence type="predicted"/>
<dbReference type="InterPro" id="IPR021109">
    <property type="entry name" value="Peptidase_aspartic_dom_sf"/>
</dbReference>
<accession>A0A6M0IDB4</accession>
<evidence type="ECO:0000313" key="2">
    <source>
        <dbReference type="Proteomes" id="UP000477386"/>
    </source>
</evidence>
<name>A0A6M0IDB4_9BACT</name>
<sequence>MRIDTVVKAVSCLSFAYLWFSPVYGQSKRLSDTLTSTYVTAVSSWLHGRDEQAKKQLLAVPAHHDSTEQRSAWHLLLDEFYFWPGEYQRYLQLADSLQVAANFYGSAKLLAQQPAVQYQLRTDSIVIPIRLKHKSHPVVDVLLNGHICRLILDTGAQRTMLSRRFVNRLGAAKLTTLTVTNYNGENVQGSLLMADSLVLGSLTVKNLPVIGAQMPFLGVDGLLGWDVLRQFAITIDYVNRQFTLRRSMPKANGNPNLLGGSYPMVLAYGAVNNQLNVVLDTGDNRQFSVSPTGLTKIGPYRTKQRLAFSSAVGQPVHISRDRLVKRTAISIDGVSYPFRNSAVFRADNVVGQVIRDGVLGSGAFRRGILRLDAPNHRFTYQHKSKQDQ</sequence>
<comment type="caution">
    <text evidence="1">The sequence shown here is derived from an EMBL/GenBank/DDBJ whole genome shotgun (WGS) entry which is preliminary data.</text>
</comment>
<dbReference type="SUPFAM" id="SSF50630">
    <property type="entry name" value="Acid proteases"/>
    <property type="match status" value="1"/>
</dbReference>
<dbReference type="Proteomes" id="UP000477386">
    <property type="component" value="Unassembled WGS sequence"/>
</dbReference>
<dbReference type="RefSeq" id="WP_164035488.1">
    <property type="nucleotide sequence ID" value="NZ_JAAGNZ010000001.1"/>
</dbReference>
<dbReference type="InterPro" id="IPR001969">
    <property type="entry name" value="Aspartic_peptidase_AS"/>
</dbReference>
<keyword evidence="1" id="KW-0645">Protease</keyword>
<reference evidence="1 2" key="1">
    <citation type="submission" date="2020-02" db="EMBL/GenBank/DDBJ databases">
        <title>Draft genome sequence of two Spirosoma agri KCTC 52727 and Spirosoma terrae KCTC 52035.</title>
        <authorList>
            <person name="Rojas J."/>
            <person name="Ambika Manirajan B."/>
            <person name="Ratering S."/>
            <person name="Suarez C."/>
            <person name="Schnell S."/>
        </authorList>
    </citation>
    <scope>NUCLEOTIDE SEQUENCE [LARGE SCALE GENOMIC DNA]</scope>
    <source>
        <strain evidence="1 2">KCTC 52727</strain>
    </source>
</reference>